<dbReference type="PROSITE" id="PS00061">
    <property type="entry name" value="ADH_SHORT"/>
    <property type="match status" value="1"/>
</dbReference>
<evidence type="ECO:0000313" key="4">
    <source>
        <dbReference type="Proteomes" id="UP000175829"/>
    </source>
</evidence>
<reference evidence="3 4" key="1">
    <citation type="journal article" date="2016" name="Front. Microbiol.">
        <title>Comparative Genomics Analysis of Streptomyces Species Reveals Their Adaptation to the Marine Environment and Their Diversity at the Genomic Level.</title>
        <authorList>
            <person name="Tian X."/>
            <person name="Zhang Z."/>
            <person name="Yang T."/>
            <person name="Chen M."/>
            <person name="Li J."/>
            <person name="Chen F."/>
            <person name="Yang J."/>
            <person name="Li W."/>
            <person name="Zhang B."/>
            <person name="Zhang Z."/>
            <person name="Wu J."/>
            <person name="Zhang C."/>
            <person name="Long L."/>
            <person name="Xiao J."/>
        </authorList>
    </citation>
    <scope>NUCLEOTIDE SEQUENCE [LARGE SCALE GENOMIC DNA]</scope>
    <source>
        <strain evidence="3 4">SCSIO M10379</strain>
    </source>
</reference>
<dbReference type="NCBIfam" id="NF009466">
    <property type="entry name" value="PRK12826.1-2"/>
    <property type="match status" value="1"/>
</dbReference>
<name>A0A1E7KCX1_9ACTN</name>
<dbReference type="FunFam" id="3.40.50.720:FF:000173">
    <property type="entry name" value="3-oxoacyl-[acyl-carrier protein] reductase"/>
    <property type="match status" value="1"/>
</dbReference>
<dbReference type="GO" id="GO:0016491">
    <property type="term" value="F:oxidoreductase activity"/>
    <property type="evidence" value="ECO:0007669"/>
    <property type="project" value="UniProtKB-KW"/>
</dbReference>
<comment type="caution">
    <text evidence="3">The sequence shown here is derived from an EMBL/GenBank/DDBJ whole genome shotgun (WGS) entry which is preliminary data.</text>
</comment>
<dbReference type="RefSeq" id="WP_069990392.1">
    <property type="nucleotide sequence ID" value="NZ_LJGV01000021.1"/>
</dbReference>
<dbReference type="InterPro" id="IPR050259">
    <property type="entry name" value="SDR"/>
</dbReference>
<dbReference type="PATRIC" id="fig|943816.4.peg.5104"/>
<dbReference type="EMBL" id="LJGV01000021">
    <property type="protein sequence ID" value="OEV01776.1"/>
    <property type="molecule type" value="Genomic_DNA"/>
</dbReference>
<organism evidence="3 4">
    <name type="scientific">Streptomyces qinglanensis</name>
    <dbReference type="NCBI Taxonomy" id="943816"/>
    <lineage>
        <taxon>Bacteria</taxon>
        <taxon>Bacillati</taxon>
        <taxon>Actinomycetota</taxon>
        <taxon>Actinomycetes</taxon>
        <taxon>Kitasatosporales</taxon>
        <taxon>Streptomycetaceae</taxon>
        <taxon>Streptomyces</taxon>
    </lineage>
</organism>
<dbReference type="Gene3D" id="3.40.50.720">
    <property type="entry name" value="NAD(P)-binding Rossmann-like Domain"/>
    <property type="match status" value="1"/>
</dbReference>
<dbReference type="PANTHER" id="PTHR42879:SF2">
    <property type="entry name" value="3-OXOACYL-[ACYL-CARRIER-PROTEIN] REDUCTASE FABG"/>
    <property type="match status" value="1"/>
</dbReference>
<dbReference type="Proteomes" id="UP000175829">
    <property type="component" value="Unassembled WGS sequence"/>
</dbReference>
<accession>A0A1E7KCX1</accession>
<sequence length="263" mass="27642">MSLPLLEAPLQTWPLQGRTALVTGGATGIGAEIGRALAAAGATVAINHLGQDPDAHALLAAFEHAGSPGIAVNADLTDPGSVHAMVGRVRAEIGPVDILVNNAGSYPRVAWQDTGETAWNHSLDVNLTAHYRACHVLTPGMIERRWGRIVNIGSVTARAGRTNLVAYSTAKAGLLGLTRSLARELGPYGICVNTVLPGAIQVEAEKTLPARHRARPEDQIKRQCVPRRGRPEDVAALVAFLVGPSASFITGQSVHVDGGWLLH</sequence>
<dbReference type="SUPFAM" id="SSF51735">
    <property type="entry name" value="NAD(P)-binding Rossmann-fold domains"/>
    <property type="match status" value="1"/>
</dbReference>
<evidence type="ECO:0000256" key="2">
    <source>
        <dbReference type="ARBA" id="ARBA00023002"/>
    </source>
</evidence>
<dbReference type="Pfam" id="PF13561">
    <property type="entry name" value="adh_short_C2"/>
    <property type="match status" value="1"/>
</dbReference>
<dbReference type="GO" id="GO:0032787">
    <property type="term" value="P:monocarboxylic acid metabolic process"/>
    <property type="evidence" value="ECO:0007669"/>
    <property type="project" value="UniProtKB-ARBA"/>
</dbReference>
<gene>
    <name evidence="3" type="ORF">AN217_00190</name>
</gene>
<dbReference type="AlphaFoldDB" id="A0A1E7KCX1"/>
<dbReference type="PANTHER" id="PTHR42879">
    <property type="entry name" value="3-OXOACYL-(ACYL-CARRIER-PROTEIN) REDUCTASE"/>
    <property type="match status" value="1"/>
</dbReference>
<dbReference type="InterPro" id="IPR036291">
    <property type="entry name" value="NAD(P)-bd_dom_sf"/>
</dbReference>
<evidence type="ECO:0000313" key="3">
    <source>
        <dbReference type="EMBL" id="OEV01776.1"/>
    </source>
</evidence>
<keyword evidence="2" id="KW-0560">Oxidoreductase</keyword>
<protein>
    <submittedName>
        <fullName evidence="3">Short-chain dehydrogenase</fullName>
    </submittedName>
</protein>
<evidence type="ECO:0000256" key="1">
    <source>
        <dbReference type="ARBA" id="ARBA00006484"/>
    </source>
</evidence>
<dbReference type="PRINTS" id="PR00080">
    <property type="entry name" value="SDRFAMILY"/>
</dbReference>
<dbReference type="InterPro" id="IPR020904">
    <property type="entry name" value="Sc_DH/Rdtase_CS"/>
</dbReference>
<dbReference type="PRINTS" id="PR00081">
    <property type="entry name" value="GDHRDH"/>
</dbReference>
<comment type="similarity">
    <text evidence="1">Belongs to the short-chain dehydrogenases/reductases (SDR) family.</text>
</comment>
<proteinExistence type="inferred from homology"/>
<dbReference type="InterPro" id="IPR002347">
    <property type="entry name" value="SDR_fam"/>
</dbReference>